<organism evidence="1 2">
    <name type="scientific">Bacteroides finegoldii</name>
    <dbReference type="NCBI Taxonomy" id="338188"/>
    <lineage>
        <taxon>Bacteria</taxon>
        <taxon>Pseudomonadati</taxon>
        <taxon>Bacteroidota</taxon>
        <taxon>Bacteroidia</taxon>
        <taxon>Bacteroidales</taxon>
        <taxon>Bacteroidaceae</taxon>
        <taxon>Bacteroides</taxon>
    </lineage>
</organism>
<dbReference type="AlphaFoldDB" id="A0A174CSY0"/>
<dbReference type="STRING" id="338188.ERS852397_01504"/>
<gene>
    <name evidence="1" type="ORF">ERS852397_01504</name>
</gene>
<proteinExistence type="predicted"/>
<evidence type="ECO:0000313" key="1">
    <source>
        <dbReference type="EMBL" id="CUO16472.1"/>
    </source>
</evidence>
<dbReference type="Proteomes" id="UP000095517">
    <property type="component" value="Unassembled WGS sequence"/>
</dbReference>
<evidence type="ECO:0000313" key="2">
    <source>
        <dbReference type="Proteomes" id="UP000095517"/>
    </source>
</evidence>
<accession>A0A174CSY0</accession>
<dbReference type="EMBL" id="CYZH01000006">
    <property type="protein sequence ID" value="CUO16472.1"/>
    <property type="molecule type" value="Genomic_DNA"/>
</dbReference>
<reference evidence="1 2" key="1">
    <citation type="submission" date="2015-09" db="EMBL/GenBank/DDBJ databases">
        <authorList>
            <consortium name="Pathogen Informatics"/>
        </authorList>
    </citation>
    <scope>NUCLEOTIDE SEQUENCE [LARGE SCALE GENOMIC DNA]</scope>
    <source>
        <strain evidence="1 2">2789STDY5608840</strain>
    </source>
</reference>
<name>A0A174CSY0_9BACE</name>
<sequence length="44" mass="4921">MELQEFIARYEVAASLISKPTAIEDLSSIFGKKCSYPRQTADLV</sequence>
<protein>
    <submittedName>
        <fullName evidence="1">Uncharacterized protein</fullName>
    </submittedName>
</protein>